<feature type="transmembrane region" description="Helical" evidence="1">
    <location>
        <begin position="219"/>
        <end position="240"/>
    </location>
</feature>
<dbReference type="KEGG" id="scj:SCANT_v1c02110"/>
<dbReference type="AlphaFoldDB" id="A0A0M4JS42"/>
<evidence type="ECO:0000313" key="3">
    <source>
        <dbReference type="Proteomes" id="UP000063919"/>
    </source>
</evidence>
<dbReference type="PATRIC" id="fig|362837.3.peg.212"/>
<organism evidence="2 3">
    <name type="scientific">Spiroplasma cantharicola</name>
    <dbReference type="NCBI Taxonomy" id="362837"/>
    <lineage>
        <taxon>Bacteria</taxon>
        <taxon>Bacillati</taxon>
        <taxon>Mycoplasmatota</taxon>
        <taxon>Mollicutes</taxon>
        <taxon>Entomoplasmatales</taxon>
        <taxon>Spiroplasmataceae</taxon>
        <taxon>Spiroplasma</taxon>
    </lineage>
</organism>
<reference evidence="2 3" key="1">
    <citation type="journal article" date="2015" name="Genome Announc.">
        <title>Complete Genome Sequence of Spiroplasma cantharicola CC-1T (DSM 21588), a Bacterium Isolated from Soldier Beetle (Cantharis carolinus).</title>
        <authorList>
            <person name="Lo W.S."/>
            <person name="Liu P.Y."/>
            <person name="Kuo C.H."/>
        </authorList>
    </citation>
    <scope>NUCLEOTIDE SEQUENCE [LARGE SCALE GENOMIC DNA]</scope>
    <source>
        <strain evidence="2 3">CC-1</strain>
    </source>
</reference>
<proteinExistence type="predicted"/>
<evidence type="ECO:0000313" key="2">
    <source>
        <dbReference type="EMBL" id="ALD66121.1"/>
    </source>
</evidence>
<keyword evidence="1" id="KW-0812">Transmembrane</keyword>
<evidence type="ECO:0008006" key="4">
    <source>
        <dbReference type="Google" id="ProtNLM"/>
    </source>
</evidence>
<dbReference type="STRING" id="362837.SCANT_v1c02110"/>
<protein>
    <recommendedName>
        <fullName evidence="4">ABC transporter permease</fullName>
    </recommendedName>
</protein>
<feature type="transmembrane region" description="Helical" evidence="1">
    <location>
        <begin position="141"/>
        <end position="160"/>
    </location>
</feature>
<name>A0A0M4JS42_9MOLU</name>
<feature type="transmembrane region" description="Helical" evidence="1">
    <location>
        <begin position="167"/>
        <end position="192"/>
    </location>
</feature>
<accession>A0A0M4JS42</accession>
<sequence length="242" mass="28828">MLDIIKFNFKRMKSKWYLILAIMFIFYFYFLLIDIGSLIISDISEEPKIELMDIRNKSINISLVMFFIFFTLYLYKDYQNGIWNHLISSGIKSKNIILAYLLNSFIISITNLTIYFIWSLIFYRNYLANYGIFEFFINNFFKQFSLIISIFIISILIFKFSPYKKEFLISFLVLLLLYSLWFESYFLLFSIYTNSKILKISFSVIPLINISMIDGSNEYIWLAILINYALLVSGALIFALKK</sequence>
<feature type="transmembrane region" description="Helical" evidence="1">
    <location>
        <begin position="16"/>
        <end position="39"/>
    </location>
</feature>
<dbReference type="Proteomes" id="UP000063919">
    <property type="component" value="Chromosome"/>
</dbReference>
<keyword evidence="1" id="KW-1133">Transmembrane helix</keyword>
<evidence type="ECO:0000256" key="1">
    <source>
        <dbReference type="SAM" id="Phobius"/>
    </source>
</evidence>
<keyword evidence="3" id="KW-1185">Reference proteome</keyword>
<gene>
    <name evidence="2" type="ORF">SCANT_v1c02110</name>
</gene>
<dbReference type="EMBL" id="CP012622">
    <property type="protein sequence ID" value="ALD66121.1"/>
    <property type="molecule type" value="Genomic_DNA"/>
</dbReference>
<feature type="transmembrane region" description="Helical" evidence="1">
    <location>
        <begin position="96"/>
        <end position="121"/>
    </location>
</feature>
<keyword evidence="1" id="KW-0472">Membrane</keyword>
<feature type="transmembrane region" description="Helical" evidence="1">
    <location>
        <begin position="59"/>
        <end position="75"/>
    </location>
</feature>